<dbReference type="RefSeq" id="WP_313792253.1">
    <property type="nucleotide sequence ID" value="NZ_CP102453.1"/>
</dbReference>
<keyword evidence="8" id="KW-1185">Reference proteome</keyword>
<feature type="transmembrane region" description="Helical" evidence="5">
    <location>
        <begin position="293"/>
        <end position="315"/>
    </location>
</feature>
<reference evidence="7 8" key="1">
    <citation type="submission" date="2022-08" db="EMBL/GenBank/DDBJ databases">
        <title>Aerococcaceae sp. nov isolated from spoiled eye mask.</title>
        <authorList>
            <person name="Zhou G."/>
            <person name="Xie X.-B."/>
            <person name="Shi Q.-S."/>
            <person name="Wang Y.-S."/>
            <person name="Wen X."/>
            <person name="Peng H."/>
            <person name="Yang X.-J."/>
            <person name="Tao H.-B."/>
            <person name="Huang X.-M."/>
        </authorList>
    </citation>
    <scope>NUCLEOTIDE SEQUENCE [LARGE SCALE GENOMIC DNA]</scope>
    <source>
        <strain evidence="8">DM20194951</strain>
    </source>
</reference>
<feature type="transmembrane region" description="Helical" evidence="5">
    <location>
        <begin position="211"/>
        <end position="232"/>
    </location>
</feature>
<feature type="transmembrane region" description="Helical" evidence="5">
    <location>
        <begin position="257"/>
        <end position="281"/>
    </location>
</feature>
<dbReference type="Proteomes" id="UP001315967">
    <property type="component" value="Chromosome"/>
</dbReference>
<evidence type="ECO:0000256" key="5">
    <source>
        <dbReference type="SAM" id="Phobius"/>
    </source>
</evidence>
<evidence type="ECO:0000313" key="8">
    <source>
        <dbReference type="Proteomes" id="UP001315967"/>
    </source>
</evidence>
<evidence type="ECO:0000256" key="4">
    <source>
        <dbReference type="ARBA" id="ARBA00023136"/>
    </source>
</evidence>
<gene>
    <name evidence="7" type="ORF">NRE15_07430</name>
</gene>
<proteinExistence type="predicted"/>
<keyword evidence="3 5" id="KW-1133">Transmembrane helix</keyword>
<feature type="transmembrane region" description="Helical" evidence="5">
    <location>
        <begin position="20"/>
        <end position="42"/>
    </location>
</feature>
<evidence type="ECO:0000313" key="7">
    <source>
        <dbReference type="EMBL" id="UUX32754.1"/>
    </source>
</evidence>
<organism evidence="7 8">
    <name type="scientific">Fundicoccus culcitae</name>
    <dbReference type="NCBI Taxonomy" id="2969821"/>
    <lineage>
        <taxon>Bacteria</taxon>
        <taxon>Bacillati</taxon>
        <taxon>Bacillota</taxon>
        <taxon>Bacilli</taxon>
        <taxon>Lactobacillales</taxon>
        <taxon>Aerococcaceae</taxon>
        <taxon>Fundicoccus</taxon>
    </lineage>
</organism>
<sequence>MFSHLLRYTPRLMYRDRQGVLFGILFPFAFGLIYLLVFTGLLSGGTTLDVIPIAMVFNGSAEEVTSIQANLTAIAVEGEKSDGKIVLKDDVEEEPLMAYVVVDDLAAGQQLAQDGVVDATVIADATQDGVSFSLEVAPAAINDFTSSIIYSAFNSYTSITAGYTTAFTNIANSEDPVNSLVQVTNRAEAFQANPELIVNARSESGTTSTSIYFYSAIAYLCIFFMSIGVNMITENEAIHSTQALRATVSPVPKIKRFLATFISWGLPSLAIVYAVIAIYYFNGVPLGYHWGRIIAIVTLGVLVGLLMGTAIAGVFKRHSGVTVAISIGLPLMFGAFTGMMSNALKIFINDNAPWFNKINPVALINDGIFYLNTYPTFKQYNENLLILAIMAVVLFVITIVSLRRTDYASL</sequence>
<dbReference type="Pfam" id="PF12698">
    <property type="entry name" value="ABC2_membrane_3"/>
    <property type="match status" value="1"/>
</dbReference>
<feature type="transmembrane region" description="Helical" evidence="5">
    <location>
        <begin position="327"/>
        <end position="348"/>
    </location>
</feature>
<evidence type="ECO:0000256" key="2">
    <source>
        <dbReference type="ARBA" id="ARBA00022692"/>
    </source>
</evidence>
<dbReference type="EMBL" id="CP102453">
    <property type="protein sequence ID" value="UUX32754.1"/>
    <property type="molecule type" value="Genomic_DNA"/>
</dbReference>
<protein>
    <submittedName>
        <fullName evidence="7">ABC transporter permease</fullName>
    </submittedName>
</protein>
<evidence type="ECO:0000259" key="6">
    <source>
        <dbReference type="Pfam" id="PF12698"/>
    </source>
</evidence>
<comment type="subcellular location">
    <subcellularLocation>
        <location evidence="1">Membrane</location>
        <topology evidence="1">Multi-pass membrane protein</topology>
    </subcellularLocation>
</comment>
<dbReference type="InterPro" id="IPR013525">
    <property type="entry name" value="ABC2_TM"/>
</dbReference>
<feature type="transmembrane region" description="Helical" evidence="5">
    <location>
        <begin position="384"/>
        <end position="402"/>
    </location>
</feature>
<accession>A0ABY5P227</accession>
<name>A0ABY5P227_9LACT</name>
<evidence type="ECO:0000256" key="1">
    <source>
        <dbReference type="ARBA" id="ARBA00004141"/>
    </source>
</evidence>
<keyword evidence="2 5" id="KW-0812">Transmembrane</keyword>
<keyword evidence="4 5" id="KW-0472">Membrane</keyword>
<evidence type="ECO:0000256" key="3">
    <source>
        <dbReference type="ARBA" id="ARBA00022989"/>
    </source>
</evidence>
<feature type="domain" description="ABC-2 type transporter transmembrane" evidence="6">
    <location>
        <begin position="21"/>
        <end position="399"/>
    </location>
</feature>